<dbReference type="InterPro" id="IPR003382">
    <property type="entry name" value="Flavoprotein"/>
</dbReference>
<dbReference type="Pfam" id="PF02441">
    <property type="entry name" value="Flavoprotein"/>
    <property type="match status" value="1"/>
</dbReference>
<accession>A0A645F2Y1</accession>
<sequence>MKHSDCGACPVVVLGVTGGIAAYKAADLTSKMVQRGITVHVIMTAAATELVTARTFLTLSRNPVTTSLWTAPEWQPEHVALAQRADLLVIAPCTADVLGKMAHGIADDALSTYVLAHENPVVAAPAMNPAMWRHPAVQANVALLRERGVIFAGPATGHVACGDDGAGRMVDVAELLAVVERELENVRR</sequence>
<gene>
    <name evidence="2" type="primary">coaBC_30</name>
    <name evidence="2" type="ORF">SDC9_154272</name>
</gene>
<dbReference type="Gene3D" id="3.40.50.1950">
    <property type="entry name" value="Flavin prenyltransferase-like"/>
    <property type="match status" value="1"/>
</dbReference>
<dbReference type="PANTHER" id="PTHR14359:SF6">
    <property type="entry name" value="PHOSPHOPANTOTHENOYLCYSTEINE DECARBOXYLASE"/>
    <property type="match status" value="1"/>
</dbReference>
<dbReference type="SUPFAM" id="SSF52507">
    <property type="entry name" value="Homo-oligomeric flavin-containing Cys decarboxylases, HFCD"/>
    <property type="match status" value="1"/>
</dbReference>
<dbReference type="GO" id="GO:0004633">
    <property type="term" value="F:phosphopantothenoylcysteine decarboxylase activity"/>
    <property type="evidence" value="ECO:0007669"/>
    <property type="project" value="TreeGrafter"/>
</dbReference>
<dbReference type="GO" id="GO:0010181">
    <property type="term" value="F:FMN binding"/>
    <property type="evidence" value="ECO:0007669"/>
    <property type="project" value="TreeGrafter"/>
</dbReference>
<dbReference type="AlphaFoldDB" id="A0A645F2Y1"/>
<protein>
    <submittedName>
        <fullName evidence="2">Coenzyme A biosynthesis bifunctional protein CoaBC</fullName>
    </submittedName>
</protein>
<reference evidence="2" key="1">
    <citation type="submission" date="2019-08" db="EMBL/GenBank/DDBJ databases">
        <authorList>
            <person name="Kucharzyk K."/>
            <person name="Murdoch R.W."/>
            <person name="Higgins S."/>
            <person name="Loffler F."/>
        </authorList>
    </citation>
    <scope>NUCLEOTIDE SEQUENCE</scope>
</reference>
<evidence type="ECO:0000313" key="2">
    <source>
        <dbReference type="EMBL" id="MPN07013.1"/>
    </source>
</evidence>
<name>A0A645F2Y1_9ZZZZ</name>
<dbReference type="EMBL" id="VSSQ01052964">
    <property type="protein sequence ID" value="MPN07013.1"/>
    <property type="molecule type" value="Genomic_DNA"/>
</dbReference>
<dbReference type="GO" id="GO:0015937">
    <property type="term" value="P:coenzyme A biosynthetic process"/>
    <property type="evidence" value="ECO:0007669"/>
    <property type="project" value="TreeGrafter"/>
</dbReference>
<dbReference type="GO" id="GO:0071513">
    <property type="term" value="C:phosphopantothenoylcysteine decarboxylase complex"/>
    <property type="evidence" value="ECO:0007669"/>
    <property type="project" value="TreeGrafter"/>
</dbReference>
<feature type="domain" description="Flavoprotein" evidence="1">
    <location>
        <begin position="12"/>
        <end position="180"/>
    </location>
</feature>
<evidence type="ECO:0000259" key="1">
    <source>
        <dbReference type="Pfam" id="PF02441"/>
    </source>
</evidence>
<proteinExistence type="predicted"/>
<organism evidence="2">
    <name type="scientific">bioreactor metagenome</name>
    <dbReference type="NCBI Taxonomy" id="1076179"/>
    <lineage>
        <taxon>unclassified sequences</taxon>
        <taxon>metagenomes</taxon>
        <taxon>ecological metagenomes</taxon>
    </lineage>
</organism>
<dbReference type="PANTHER" id="PTHR14359">
    <property type="entry name" value="HOMO-OLIGOMERIC FLAVIN CONTAINING CYS DECARBOXYLASE FAMILY"/>
    <property type="match status" value="1"/>
</dbReference>
<comment type="caution">
    <text evidence="2">The sequence shown here is derived from an EMBL/GenBank/DDBJ whole genome shotgun (WGS) entry which is preliminary data.</text>
</comment>
<dbReference type="InterPro" id="IPR036551">
    <property type="entry name" value="Flavin_trans-like"/>
</dbReference>